<evidence type="ECO:0000313" key="3">
    <source>
        <dbReference type="Proteomes" id="UP001562425"/>
    </source>
</evidence>
<dbReference type="PANTHER" id="PTHR13707:SF23">
    <property type="entry name" value="SUCCINYL-COA:3-KETOACID-COENZYME A TRANSFERASE"/>
    <property type="match status" value="1"/>
</dbReference>
<keyword evidence="3" id="KW-1185">Reference proteome</keyword>
<protein>
    <submittedName>
        <fullName evidence="2">Uncharacterized protein</fullName>
    </submittedName>
</protein>
<dbReference type="AlphaFoldDB" id="A0ABD1DAM2"/>
<evidence type="ECO:0000256" key="1">
    <source>
        <dbReference type="SAM" id="MobiDB-lite"/>
    </source>
</evidence>
<dbReference type="Pfam" id="PF01144">
    <property type="entry name" value="CoA_trans"/>
    <property type="match status" value="1"/>
</dbReference>
<accession>A0ABD1DAM2</accession>
<sequence>MIRARQRPKRDTARLLARQTERSSSQPRGGFPCRWRVSRERQCSRVYVVEVPPRVSSASELESRGQRRLPGNTSSSSGREGGNRLSVSSFVLESSVNQVTRMALSLRTSKVFTSFRINQRTFEVSKILACRYSTKKRSKIYESAEEAVADIADGSKLLVGGFGLCGVPENLIGACVKKGVKDLTVVSNNA</sequence>
<gene>
    <name evidence="2" type="ORF">pipiens_010745</name>
</gene>
<feature type="region of interest" description="Disordered" evidence="1">
    <location>
        <begin position="1"/>
        <end position="31"/>
    </location>
</feature>
<dbReference type="InterPro" id="IPR037171">
    <property type="entry name" value="NagB/RpiA_transferase-like"/>
</dbReference>
<feature type="non-terminal residue" evidence="2">
    <location>
        <position position="190"/>
    </location>
</feature>
<dbReference type="Gene3D" id="3.40.1080.10">
    <property type="entry name" value="Glutaconate Coenzyme A-transferase"/>
    <property type="match status" value="1"/>
</dbReference>
<organism evidence="2 3">
    <name type="scientific">Culex pipiens pipiens</name>
    <name type="common">Northern house mosquito</name>
    <dbReference type="NCBI Taxonomy" id="38569"/>
    <lineage>
        <taxon>Eukaryota</taxon>
        <taxon>Metazoa</taxon>
        <taxon>Ecdysozoa</taxon>
        <taxon>Arthropoda</taxon>
        <taxon>Hexapoda</taxon>
        <taxon>Insecta</taxon>
        <taxon>Pterygota</taxon>
        <taxon>Neoptera</taxon>
        <taxon>Endopterygota</taxon>
        <taxon>Diptera</taxon>
        <taxon>Nematocera</taxon>
        <taxon>Culicoidea</taxon>
        <taxon>Culicidae</taxon>
        <taxon>Culicinae</taxon>
        <taxon>Culicini</taxon>
        <taxon>Culex</taxon>
        <taxon>Culex</taxon>
    </lineage>
</organism>
<dbReference type="SUPFAM" id="SSF100950">
    <property type="entry name" value="NagB/RpiA/CoA transferase-like"/>
    <property type="match status" value="1"/>
</dbReference>
<comment type="caution">
    <text evidence="2">The sequence shown here is derived from an EMBL/GenBank/DDBJ whole genome shotgun (WGS) entry which is preliminary data.</text>
</comment>
<dbReference type="InterPro" id="IPR004165">
    <property type="entry name" value="CoA_trans_fam_I"/>
</dbReference>
<dbReference type="Proteomes" id="UP001562425">
    <property type="component" value="Unassembled WGS sequence"/>
</dbReference>
<dbReference type="EMBL" id="JBEHCU010006832">
    <property type="protein sequence ID" value="KAL1396112.1"/>
    <property type="molecule type" value="Genomic_DNA"/>
</dbReference>
<dbReference type="PANTHER" id="PTHR13707">
    <property type="entry name" value="KETOACID-COENZYME A TRANSFERASE"/>
    <property type="match status" value="1"/>
</dbReference>
<dbReference type="InterPro" id="IPR004163">
    <property type="entry name" value="CoA_transf_BS"/>
</dbReference>
<reference evidence="2 3" key="1">
    <citation type="submission" date="2024-05" db="EMBL/GenBank/DDBJ databases">
        <title>Culex pipiens pipiens assembly and annotation.</title>
        <authorList>
            <person name="Alout H."/>
            <person name="Durand T."/>
        </authorList>
    </citation>
    <scope>NUCLEOTIDE SEQUENCE [LARGE SCALE GENOMIC DNA]</scope>
    <source>
        <strain evidence="2">HA-2024</strain>
        <tissue evidence="2">Whole body</tissue>
    </source>
</reference>
<feature type="region of interest" description="Disordered" evidence="1">
    <location>
        <begin position="59"/>
        <end position="83"/>
    </location>
</feature>
<dbReference type="PROSITE" id="PS01273">
    <property type="entry name" value="COA_TRANSF_1"/>
    <property type="match status" value="1"/>
</dbReference>
<evidence type="ECO:0000313" key="2">
    <source>
        <dbReference type="EMBL" id="KAL1396112.1"/>
    </source>
</evidence>
<name>A0ABD1DAM2_CULPP</name>
<proteinExistence type="predicted"/>